<evidence type="ECO:0000313" key="1">
    <source>
        <dbReference type="EMBL" id="UGV22769.1"/>
    </source>
</evidence>
<name>A0AC61TRL5_9CAUD</name>
<evidence type="ECO:0000313" key="2">
    <source>
        <dbReference type="Proteomes" id="UP000828105"/>
    </source>
</evidence>
<keyword evidence="2" id="KW-1185">Reference proteome</keyword>
<accession>A0AC61TRL5</accession>
<organism evidence="1 2">
    <name type="scientific">Escherichia phage vB_EcoD_Sadiya</name>
    <dbReference type="NCBI Taxonomy" id="2902684"/>
    <lineage>
        <taxon>Viruses</taxon>
        <taxon>Duplodnaviria</taxon>
        <taxon>Heunggongvirae</taxon>
        <taxon>Uroviricota</taxon>
        <taxon>Caudoviricetes</taxon>
        <taxon>Drexlerviridae</taxon>
        <taxon>Rogunavirinae</taxon>
        <taxon>Sadiyavirus</taxon>
        <taxon>Sadiyavirus sadiya</taxon>
    </lineage>
</organism>
<sequence length="43" mass="4918">MVPGWHADLDLFRGHGLTQMFNMVSIKHVDGNDRNAHRGDESR</sequence>
<reference evidence="1" key="1">
    <citation type="submission" date="2021-11" db="EMBL/GenBank/DDBJ databases">
        <authorList>
            <person name="Marshall N."/>
            <person name="Jared K."/>
            <person name="Sharma R."/>
            <person name="Grose J.H."/>
        </authorList>
    </citation>
    <scope>NUCLEOTIDE SEQUENCE</scope>
</reference>
<proteinExistence type="predicted"/>
<dbReference type="Proteomes" id="UP000828105">
    <property type="component" value="Segment"/>
</dbReference>
<protein>
    <submittedName>
        <fullName evidence="1">Uncharacterized protein</fullName>
    </submittedName>
</protein>
<gene>
    <name evidence="1" type="ORF">SADIYA_80</name>
</gene>
<dbReference type="EMBL" id="OL539467">
    <property type="protein sequence ID" value="UGV22769.1"/>
    <property type="molecule type" value="Genomic_DNA"/>
</dbReference>